<name>A0ABP0JVZ7_9DINO</name>
<evidence type="ECO:0000256" key="1">
    <source>
        <dbReference type="SAM" id="Coils"/>
    </source>
</evidence>
<sequence>MMQDAEEVLRAIEEKKVEVRLAQAEAQRERHQLELEWQRLQWQQEALLQERRAVQKLKANLEAKYAVCEVEYHGHQVRGKRRAGPACLGDDSSGPSWSFLSVLTDGGSWFESCSCPGSKSREAATSGRPEVGTALPLAMPEELQLTIASPSGRLKTAPCHAPSNAPP</sequence>
<keyword evidence="3" id="KW-1185">Reference proteome</keyword>
<feature type="coiled-coil region" evidence="1">
    <location>
        <begin position="2"/>
        <end position="64"/>
    </location>
</feature>
<gene>
    <name evidence="2" type="ORF">CCMP2556_LOCUS13272</name>
</gene>
<evidence type="ECO:0000313" key="3">
    <source>
        <dbReference type="Proteomes" id="UP001642484"/>
    </source>
</evidence>
<dbReference type="EMBL" id="CAXAMN010006668">
    <property type="protein sequence ID" value="CAK9018471.1"/>
    <property type="molecule type" value="Genomic_DNA"/>
</dbReference>
<dbReference type="Proteomes" id="UP001642484">
    <property type="component" value="Unassembled WGS sequence"/>
</dbReference>
<organism evidence="2 3">
    <name type="scientific">Durusdinium trenchii</name>
    <dbReference type="NCBI Taxonomy" id="1381693"/>
    <lineage>
        <taxon>Eukaryota</taxon>
        <taxon>Sar</taxon>
        <taxon>Alveolata</taxon>
        <taxon>Dinophyceae</taxon>
        <taxon>Suessiales</taxon>
        <taxon>Symbiodiniaceae</taxon>
        <taxon>Durusdinium</taxon>
    </lineage>
</organism>
<reference evidence="2 3" key="1">
    <citation type="submission" date="2024-02" db="EMBL/GenBank/DDBJ databases">
        <authorList>
            <person name="Chen Y."/>
            <person name="Shah S."/>
            <person name="Dougan E. K."/>
            <person name="Thang M."/>
            <person name="Chan C."/>
        </authorList>
    </citation>
    <scope>NUCLEOTIDE SEQUENCE [LARGE SCALE GENOMIC DNA]</scope>
</reference>
<evidence type="ECO:0000313" key="2">
    <source>
        <dbReference type="EMBL" id="CAK9018471.1"/>
    </source>
</evidence>
<accession>A0ABP0JVZ7</accession>
<proteinExistence type="predicted"/>
<keyword evidence="1" id="KW-0175">Coiled coil</keyword>
<comment type="caution">
    <text evidence="2">The sequence shown here is derived from an EMBL/GenBank/DDBJ whole genome shotgun (WGS) entry which is preliminary data.</text>
</comment>
<protein>
    <submittedName>
        <fullName evidence="2">Uncharacterized protein</fullName>
    </submittedName>
</protein>